<dbReference type="Proteomes" id="UP000269221">
    <property type="component" value="Unassembled WGS sequence"/>
</dbReference>
<dbReference type="EMBL" id="QRBI01000106">
    <property type="protein sequence ID" value="RMC12437.1"/>
    <property type="molecule type" value="Genomic_DNA"/>
</dbReference>
<accession>A0A3M0KZ66</accession>
<keyword evidence="3" id="KW-1185">Reference proteome</keyword>
<evidence type="ECO:0000313" key="2">
    <source>
        <dbReference type="EMBL" id="RMC12437.1"/>
    </source>
</evidence>
<reference evidence="2 3" key="1">
    <citation type="submission" date="2018-07" db="EMBL/GenBank/DDBJ databases">
        <title>A high quality draft genome assembly of the barn swallow (H. rustica rustica).</title>
        <authorList>
            <person name="Formenti G."/>
            <person name="Chiara M."/>
            <person name="Poveda L."/>
            <person name="Francoijs K.-J."/>
            <person name="Bonisoli-Alquati A."/>
            <person name="Canova L."/>
            <person name="Gianfranceschi L."/>
            <person name="Horner D.S."/>
            <person name="Saino N."/>
        </authorList>
    </citation>
    <scope>NUCLEOTIDE SEQUENCE [LARGE SCALE GENOMIC DNA]</scope>
    <source>
        <strain evidence="2">Chelidonia</strain>
        <tissue evidence="2">Blood</tissue>
    </source>
</reference>
<evidence type="ECO:0000313" key="3">
    <source>
        <dbReference type="Proteomes" id="UP000269221"/>
    </source>
</evidence>
<protein>
    <submittedName>
        <fullName evidence="2">Uncharacterized protein</fullName>
    </submittedName>
</protein>
<gene>
    <name evidence="2" type="ORF">DUI87_09952</name>
</gene>
<sequence>MGRTPHYFTVGSKESSQRILLEFASMVDVKDLRKEKKEVQAQGVIERKTYTEQWKKTQRRKSSDLGPEMPKEQNQWTPALADVNAAAQRRAGLKSWGTAGQRKDTVQHSKN</sequence>
<organism evidence="2 3">
    <name type="scientific">Hirundo rustica rustica</name>
    <dbReference type="NCBI Taxonomy" id="333673"/>
    <lineage>
        <taxon>Eukaryota</taxon>
        <taxon>Metazoa</taxon>
        <taxon>Chordata</taxon>
        <taxon>Craniata</taxon>
        <taxon>Vertebrata</taxon>
        <taxon>Euteleostomi</taxon>
        <taxon>Archelosauria</taxon>
        <taxon>Archosauria</taxon>
        <taxon>Dinosauria</taxon>
        <taxon>Saurischia</taxon>
        <taxon>Theropoda</taxon>
        <taxon>Coelurosauria</taxon>
        <taxon>Aves</taxon>
        <taxon>Neognathae</taxon>
        <taxon>Neoaves</taxon>
        <taxon>Telluraves</taxon>
        <taxon>Australaves</taxon>
        <taxon>Passeriformes</taxon>
        <taxon>Sylvioidea</taxon>
        <taxon>Hirundinidae</taxon>
        <taxon>Hirundo</taxon>
    </lineage>
</organism>
<evidence type="ECO:0000256" key="1">
    <source>
        <dbReference type="SAM" id="MobiDB-lite"/>
    </source>
</evidence>
<feature type="compositionally biased region" description="Basic and acidic residues" evidence="1">
    <location>
        <begin position="101"/>
        <end position="111"/>
    </location>
</feature>
<feature type="region of interest" description="Disordered" evidence="1">
    <location>
        <begin position="53"/>
        <end position="111"/>
    </location>
</feature>
<comment type="caution">
    <text evidence="2">The sequence shown here is derived from an EMBL/GenBank/DDBJ whole genome shotgun (WGS) entry which is preliminary data.</text>
</comment>
<name>A0A3M0KZ66_HIRRU</name>
<dbReference type="AlphaFoldDB" id="A0A3M0KZ66"/>
<proteinExistence type="predicted"/>